<evidence type="ECO:0000259" key="3">
    <source>
        <dbReference type="PROSITE" id="PS50089"/>
    </source>
</evidence>
<comment type="caution">
    <text evidence="4">The sequence shown here is derived from an EMBL/GenBank/DDBJ whole genome shotgun (WGS) entry which is preliminary data.</text>
</comment>
<name>A0A8T3B8I5_DENNO</name>
<dbReference type="PROSITE" id="PS50089">
    <property type="entry name" value="ZF_RING_2"/>
    <property type="match status" value="1"/>
</dbReference>
<keyword evidence="5" id="KW-1185">Reference proteome</keyword>
<evidence type="ECO:0000256" key="1">
    <source>
        <dbReference type="PROSITE-ProRule" id="PRU00175"/>
    </source>
</evidence>
<keyword evidence="1" id="KW-0862">Zinc</keyword>
<organism evidence="4 5">
    <name type="scientific">Dendrobium nobile</name>
    <name type="common">Orchid</name>
    <dbReference type="NCBI Taxonomy" id="94219"/>
    <lineage>
        <taxon>Eukaryota</taxon>
        <taxon>Viridiplantae</taxon>
        <taxon>Streptophyta</taxon>
        <taxon>Embryophyta</taxon>
        <taxon>Tracheophyta</taxon>
        <taxon>Spermatophyta</taxon>
        <taxon>Magnoliopsida</taxon>
        <taxon>Liliopsida</taxon>
        <taxon>Asparagales</taxon>
        <taxon>Orchidaceae</taxon>
        <taxon>Epidendroideae</taxon>
        <taxon>Malaxideae</taxon>
        <taxon>Dendrobiinae</taxon>
        <taxon>Dendrobium</taxon>
    </lineage>
</organism>
<sequence>MSYATVLAFATLFLVSTISLIAYLFCSRSTIPRPLQPEHNIETRLNCETRPNLTYAEAERQDPRAATAGCCAICLVDFDDEEEGEDEPLKLLPDCGHLFHAICIDQWLWQHPTCPVCRSSVMAGATAMHLAVEIPFEIEQEA</sequence>
<proteinExistence type="predicted"/>
<dbReference type="PANTHER" id="PTHR46719">
    <property type="entry name" value="TRANSCRIPTION FACTOR C2H2 FAMILY-RELATED"/>
    <property type="match status" value="1"/>
</dbReference>
<dbReference type="SUPFAM" id="SSF57850">
    <property type="entry name" value="RING/U-box"/>
    <property type="match status" value="1"/>
</dbReference>
<dbReference type="PANTHER" id="PTHR46719:SF7">
    <property type="entry name" value="RING-H2 FINGER PROTEIN ATL71-RELATED"/>
    <property type="match status" value="1"/>
</dbReference>
<feature type="domain" description="RING-type" evidence="3">
    <location>
        <begin position="71"/>
        <end position="118"/>
    </location>
</feature>
<gene>
    <name evidence="4" type="ORF">KFK09_013292</name>
</gene>
<reference evidence="4" key="1">
    <citation type="journal article" date="2022" name="Front. Genet.">
        <title>Chromosome-Scale Assembly of the Dendrobium nobile Genome Provides Insights Into the Molecular Mechanism of the Biosynthesis of the Medicinal Active Ingredient of Dendrobium.</title>
        <authorList>
            <person name="Xu Q."/>
            <person name="Niu S.-C."/>
            <person name="Li K.-L."/>
            <person name="Zheng P.-J."/>
            <person name="Zhang X.-J."/>
            <person name="Jia Y."/>
            <person name="Liu Y."/>
            <person name="Niu Y.-X."/>
            <person name="Yu L.-H."/>
            <person name="Chen D.-F."/>
            <person name="Zhang G.-Q."/>
        </authorList>
    </citation>
    <scope>NUCLEOTIDE SEQUENCE</scope>
    <source>
        <tissue evidence="4">Leaf</tissue>
    </source>
</reference>
<dbReference type="AlphaFoldDB" id="A0A8T3B8I5"/>
<dbReference type="GO" id="GO:0008270">
    <property type="term" value="F:zinc ion binding"/>
    <property type="evidence" value="ECO:0007669"/>
    <property type="project" value="UniProtKB-KW"/>
</dbReference>
<dbReference type="InterPro" id="IPR001841">
    <property type="entry name" value="Znf_RING"/>
</dbReference>
<dbReference type="EMBL" id="JAGYWB010000010">
    <property type="protein sequence ID" value="KAI0507171.1"/>
    <property type="molecule type" value="Genomic_DNA"/>
</dbReference>
<dbReference type="Gene3D" id="3.30.40.10">
    <property type="entry name" value="Zinc/RING finger domain, C3HC4 (zinc finger)"/>
    <property type="match status" value="1"/>
</dbReference>
<keyword evidence="2" id="KW-0472">Membrane</keyword>
<feature type="transmembrane region" description="Helical" evidence="2">
    <location>
        <begin position="6"/>
        <end position="26"/>
    </location>
</feature>
<dbReference type="SMR" id="A0A8T3B8I5"/>
<keyword evidence="2" id="KW-0812">Transmembrane</keyword>
<dbReference type="Pfam" id="PF13639">
    <property type="entry name" value="zf-RING_2"/>
    <property type="match status" value="1"/>
</dbReference>
<evidence type="ECO:0000313" key="4">
    <source>
        <dbReference type="EMBL" id="KAI0507171.1"/>
    </source>
</evidence>
<dbReference type="InterPro" id="IPR013083">
    <property type="entry name" value="Znf_RING/FYVE/PHD"/>
</dbReference>
<protein>
    <recommendedName>
        <fullName evidence="3">RING-type domain-containing protein</fullName>
    </recommendedName>
</protein>
<dbReference type="InterPro" id="IPR045899">
    <property type="entry name" value="ATL71-like"/>
</dbReference>
<dbReference type="SMART" id="SM00184">
    <property type="entry name" value="RING"/>
    <property type="match status" value="1"/>
</dbReference>
<accession>A0A8T3B8I5</accession>
<dbReference type="Proteomes" id="UP000829196">
    <property type="component" value="Unassembled WGS sequence"/>
</dbReference>
<evidence type="ECO:0000313" key="5">
    <source>
        <dbReference type="Proteomes" id="UP000829196"/>
    </source>
</evidence>
<keyword evidence="1" id="KW-0863">Zinc-finger</keyword>
<keyword evidence="1" id="KW-0479">Metal-binding</keyword>
<evidence type="ECO:0000256" key="2">
    <source>
        <dbReference type="SAM" id="Phobius"/>
    </source>
</evidence>
<dbReference type="OrthoDB" id="677739at2759"/>
<keyword evidence="2" id="KW-1133">Transmembrane helix</keyword>